<dbReference type="PROSITE" id="PS51720">
    <property type="entry name" value="G_AIG1"/>
    <property type="match status" value="3"/>
</dbReference>
<dbReference type="InterPro" id="IPR045058">
    <property type="entry name" value="GIMA/IAN/Toc"/>
</dbReference>
<dbReference type="EMBL" id="REGW02000018">
    <property type="protein sequence ID" value="KAE8283097.1"/>
    <property type="molecule type" value="Genomic_DNA"/>
</dbReference>
<keyword evidence="6" id="KW-1185">Reference proteome</keyword>
<feature type="domain" description="AIG1-type G" evidence="4">
    <location>
        <begin position="268"/>
        <end position="469"/>
    </location>
</feature>
<dbReference type="Gene3D" id="3.40.50.300">
    <property type="entry name" value="P-loop containing nucleotide triphosphate hydrolases"/>
    <property type="match status" value="3"/>
</dbReference>
<dbReference type="PANTHER" id="PTHR10903:SF107">
    <property type="entry name" value="GTPASE IMAP FAMILY MEMBER 4-LIKE-RELATED"/>
    <property type="match status" value="1"/>
</dbReference>
<proteinExistence type="inferred from homology"/>
<dbReference type="FunFam" id="3.40.50.300:FF:001809">
    <property type="entry name" value="Si:ch1073-365p7.2"/>
    <property type="match status" value="1"/>
</dbReference>
<dbReference type="GO" id="GO:0005525">
    <property type="term" value="F:GTP binding"/>
    <property type="evidence" value="ECO:0007669"/>
    <property type="project" value="UniProtKB-KW"/>
</dbReference>
<dbReference type="InterPro" id="IPR006703">
    <property type="entry name" value="G_AIG1"/>
</dbReference>
<dbReference type="Proteomes" id="UP000424527">
    <property type="component" value="Unassembled WGS sequence"/>
</dbReference>
<protein>
    <submittedName>
        <fullName evidence="5">GTPase IMAP family member 5</fullName>
    </submittedName>
</protein>
<name>A0A6G0HVI5_LARCR</name>
<evidence type="ECO:0000256" key="2">
    <source>
        <dbReference type="ARBA" id="ARBA00022741"/>
    </source>
</evidence>
<comment type="caution">
    <text evidence="5">The sequence shown here is derived from an EMBL/GenBank/DDBJ whole genome shotgun (WGS) entry which is preliminary data.</text>
</comment>
<dbReference type="AlphaFoldDB" id="A0A6G0HVI5"/>
<dbReference type="PANTHER" id="PTHR10903">
    <property type="entry name" value="GTPASE, IMAP FAMILY MEMBER-RELATED"/>
    <property type="match status" value="1"/>
</dbReference>
<evidence type="ECO:0000256" key="3">
    <source>
        <dbReference type="ARBA" id="ARBA00023134"/>
    </source>
</evidence>
<sequence>MEEEKSVSMETMVNVHAVSTSGQSQHSPELRIVLIGGRELHGNPSNKSATGNIILGKTVFDTSRRTAQSVVRQEEVHGRQVTVVDTPGWWWHYPRENTPELDQIEIRNSVHLCPPGPHAFLLVIPVGIVFSRIFKPALKEHLELFNERVFCRTIVLFTTDAPCSNKHLKDEIRMWPELQWLLRQCGNQKHVLDINNKQDSTQVINLFKKIEAMVAENASSHYSIDSARGNVLREKIEAIAEGASRRVAAVQAKRRRLRALIEGGKTPPTHLRIVMVGAQWSAKSSAGNTILRKKAFAVHQGRTTEYCEISHGMVAGRQLTVVDSPGWFYNQTLKDTSGMDKLEIVNSVHLCPPGPHAVLLVVSLTSAFNASYQRAVLEHMSLFSDKVWKHTLVLFTKADWLGVKTVEERIESEEGLQWLVEKCGNMYHVLGHTNHDGEAQVTELLEKIEEMWAGNEDPHYEVDPTRAELIEARKQSGAMLAKKMRQSTQRQANILRELFRGERQQITDFRVVLVGKKESGKSMVGNKILFEELFDTAWMKKEFQDQKINKMCKKHQGNVAGVHISVVEAPGWLTDTVTPDWAKSEVLRSVSMCAPGPHVFLLVIPISKAFTEKDRKALVDLLMPFGERVWRHCMVLFTWKDWLNERSIEEHITQKAMT</sequence>
<comment type="similarity">
    <text evidence="1">Belongs to the TRAFAC class TrmE-Era-EngA-EngB-Septin-like GTPase superfamily. AIG1/Toc34/Toc159-like paraseptin GTPase family. IAN subfamily.</text>
</comment>
<evidence type="ECO:0000313" key="6">
    <source>
        <dbReference type="Proteomes" id="UP000424527"/>
    </source>
</evidence>
<gene>
    <name evidence="5" type="ORF">D5F01_LYC18496</name>
</gene>
<evidence type="ECO:0000313" key="5">
    <source>
        <dbReference type="EMBL" id="KAE8283097.1"/>
    </source>
</evidence>
<dbReference type="InterPro" id="IPR027417">
    <property type="entry name" value="P-loop_NTPase"/>
</dbReference>
<feature type="domain" description="AIG1-type G" evidence="4">
    <location>
        <begin position="506"/>
        <end position="658"/>
    </location>
</feature>
<organism evidence="5 6">
    <name type="scientific">Larimichthys crocea</name>
    <name type="common">Large yellow croaker</name>
    <name type="synonym">Pseudosciaena crocea</name>
    <dbReference type="NCBI Taxonomy" id="215358"/>
    <lineage>
        <taxon>Eukaryota</taxon>
        <taxon>Metazoa</taxon>
        <taxon>Chordata</taxon>
        <taxon>Craniata</taxon>
        <taxon>Vertebrata</taxon>
        <taxon>Euteleostomi</taxon>
        <taxon>Actinopterygii</taxon>
        <taxon>Neopterygii</taxon>
        <taxon>Teleostei</taxon>
        <taxon>Neoteleostei</taxon>
        <taxon>Acanthomorphata</taxon>
        <taxon>Eupercaria</taxon>
        <taxon>Sciaenidae</taxon>
        <taxon>Larimichthys</taxon>
    </lineage>
</organism>
<evidence type="ECO:0000256" key="1">
    <source>
        <dbReference type="ARBA" id="ARBA00008535"/>
    </source>
</evidence>
<feature type="domain" description="AIG1-type G" evidence="4">
    <location>
        <begin position="32"/>
        <end position="231"/>
    </location>
</feature>
<dbReference type="Pfam" id="PF04548">
    <property type="entry name" value="AIG1"/>
    <property type="match status" value="3"/>
</dbReference>
<accession>A0A6G0HVI5</accession>
<evidence type="ECO:0000259" key="4">
    <source>
        <dbReference type="PROSITE" id="PS51720"/>
    </source>
</evidence>
<keyword evidence="3" id="KW-0342">GTP-binding</keyword>
<reference evidence="5 6" key="1">
    <citation type="submission" date="2019-07" db="EMBL/GenBank/DDBJ databases">
        <title>Chromosome genome assembly for large yellow croaker.</title>
        <authorList>
            <person name="Xiao S."/>
        </authorList>
    </citation>
    <scope>NUCLEOTIDE SEQUENCE [LARGE SCALE GENOMIC DNA]</scope>
    <source>
        <strain evidence="5">JMULYC20181020</strain>
        <tissue evidence="5">Muscle</tissue>
    </source>
</reference>
<keyword evidence="2" id="KW-0547">Nucleotide-binding</keyword>
<dbReference type="SUPFAM" id="SSF52540">
    <property type="entry name" value="P-loop containing nucleoside triphosphate hydrolases"/>
    <property type="match status" value="3"/>
</dbReference>